<evidence type="ECO:0000256" key="1">
    <source>
        <dbReference type="SAM" id="SignalP"/>
    </source>
</evidence>
<dbReference type="AlphaFoldDB" id="A0A066XX21"/>
<dbReference type="EMBL" id="JMSE01000019">
    <property type="protein sequence ID" value="KDN72214.1"/>
    <property type="molecule type" value="Genomic_DNA"/>
</dbReference>
<organism evidence="2 3">
    <name type="scientific">Colletotrichum sublineola</name>
    <name type="common">Sorghum anthracnose fungus</name>
    <dbReference type="NCBI Taxonomy" id="1173701"/>
    <lineage>
        <taxon>Eukaryota</taxon>
        <taxon>Fungi</taxon>
        <taxon>Dikarya</taxon>
        <taxon>Ascomycota</taxon>
        <taxon>Pezizomycotina</taxon>
        <taxon>Sordariomycetes</taxon>
        <taxon>Hypocreomycetidae</taxon>
        <taxon>Glomerellales</taxon>
        <taxon>Glomerellaceae</taxon>
        <taxon>Colletotrichum</taxon>
        <taxon>Colletotrichum graminicola species complex</taxon>
    </lineage>
</organism>
<gene>
    <name evidence="2" type="ORF">CSUB01_07513</name>
</gene>
<reference evidence="3" key="1">
    <citation type="journal article" date="2014" name="Genome Announc.">
        <title>Draft genome sequence of Colletotrichum sublineola, a destructive pathogen of cultivated sorghum.</title>
        <authorList>
            <person name="Baroncelli R."/>
            <person name="Sanz-Martin J.M."/>
            <person name="Rech G.E."/>
            <person name="Sukno S.A."/>
            <person name="Thon M.R."/>
        </authorList>
    </citation>
    <scope>NUCLEOTIDE SEQUENCE [LARGE SCALE GENOMIC DNA]</scope>
    <source>
        <strain evidence="3">TX430BB</strain>
    </source>
</reference>
<accession>A0A066XX21</accession>
<evidence type="ECO:0000313" key="2">
    <source>
        <dbReference type="EMBL" id="KDN72214.1"/>
    </source>
</evidence>
<proteinExistence type="predicted"/>
<keyword evidence="1" id="KW-0732">Signal</keyword>
<dbReference type="Proteomes" id="UP000027238">
    <property type="component" value="Unassembled WGS sequence"/>
</dbReference>
<comment type="caution">
    <text evidence="2">The sequence shown here is derived from an EMBL/GenBank/DDBJ whole genome shotgun (WGS) entry which is preliminary data.</text>
</comment>
<sequence length="89" mass="9737">MKLFTLLTVLCASSVNADYYLCHCKKPRGVLVPKTTKAVCDGIYGATLVKVPNSYACRLNQEERITESFVTACERHGQGTTGSCHLVPE</sequence>
<keyword evidence="3" id="KW-1185">Reference proteome</keyword>
<feature type="chain" id="PRO_5001630784" evidence="1">
    <location>
        <begin position="18"/>
        <end position="89"/>
    </location>
</feature>
<name>A0A066XX21_COLSU</name>
<dbReference type="HOGENOM" id="CLU_2454643_0_0_1"/>
<feature type="signal peptide" evidence="1">
    <location>
        <begin position="1"/>
        <end position="17"/>
    </location>
</feature>
<protein>
    <submittedName>
        <fullName evidence="2">Uncharacterized protein</fullName>
    </submittedName>
</protein>
<evidence type="ECO:0000313" key="3">
    <source>
        <dbReference type="Proteomes" id="UP000027238"/>
    </source>
</evidence>